<feature type="region of interest" description="Disordered" evidence="1">
    <location>
        <begin position="40"/>
        <end position="86"/>
    </location>
</feature>
<evidence type="ECO:0000256" key="1">
    <source>
        <dbReference type="SAM" id="MobiDB-lite"/>
    </source>
</evidence>
<sequence length="142" mass="15075">SPLYCEMGGEQWRIRREDGTIQMGRCQDAACEGLVASCSSPFSSAGRPQGTSHAASSTEGSVAETSLGGREAGQNEIHDGGVEFGAGTSKQAIDNLYGVPKGGKRRKVNPVSAFLTLMFKYLTTPVERVNDTPDIEKCCVTI</sequence>
<proteinExistence type="predicted"/>
<feature type="non-terminal residue" evidence="2">
    <location>
        <position position="1"/>
    </location>
</feature>
<evidence type="ECO:0000313" key="2">
    <source>
        <dbReference type="EMBL" id="JAT01778.1"/>
    </source>
</evidence>
<gene>
    <name evidence="2" type="ORF">g.2372</name>
</gene>
<accession>A0A1B6JRJ2</accession>
<feature type="compositionally biased region" description="Polar residues" evidence="1">
    <location>
        <begin position="49"/>
        <end position="64"/>
    </location>
</feature>
<name>A0A1B6JRJ2_9HEMI</name>
<organism evidence="2">
    <name type="scientific">Homalodisca liturata</name>
    <dbReference type="NCBI Taxonomy" id="320908"/>
    <lineage>
        <taxon>Eukaryota</taxon>
        <taxon>Metazoa</taxon>
        <taxon>Ecdysozoa</taxon>
        <taxon>Arthropoda</taxon>
        <taxon>Hexapoda</taxon>
        <taxon>Insecta</taxon>
        <taxon>Pterygota</taxon>
        <taxon>Neoptera</taxon>
        <taxon>Paraneoptera</taxon>
        <taxon>Hemiptera</taxon>
        <taxon>Auchenorrhyncha</taxon>
        <taxon>Membracoidea</taxon>
        <taxon>Cicadellidae</taxon>
        <taxon>Cicadellinae</taxon>
        <taxon>Proconiini</taxon>
        <taxon>Homalodisca</taxon>
    </lineage>
</organism>
<dbReference type="EMBL" id="GECU01005929">
    <property type="protein sequence ID" value="JAT01778.1"/>
    <property type="molecule type" value="Transcribed_RNA"/>
</dbReference>
<dbReference type="AlphaFoldDB" id="A0A1B6JRJ2"/>
<reference evidence="2" key="1">
    <citation type="submission" date="2015-11" db="EMBL/GenBank/DDBJ databases">
        <title>De novo transcriptome assembly of four potential Pierce s Disease insect vectors from Arizona vineyards.</title>
        <authorList>
            <person name="Tassone E.E."/>
        </authorList>
    </citation>
    <scope>NUCLEOTIDE SEQUENCE</scope>
</reference>
<protein>
    <submittedName>
        <fullName evidence="2">Uncharacterized protein</fullName>
    </submittedName>
</protein>